<keyword evidence="1" id="KW-0812">Transmembrane</keyword>
<reference evidence="2" key="1">
    <citation type="journal article" date="2013" name="Extremophiles">
        <title>Proteinivorax tanatarense gen. nov., sp. nov., an anaerobic, haloalkaliphilic, proteolytic bacterium isolated from a decaying algal bloom, and proposal of Proteinivoraceae fam. nov.</title>
        <authorList>
            <person name="Kevbrin V."/>
            <person name="Boltyanskaya Y."/>
            <person name="Zhilina T."/>
            <person name="Kolganova T."/>
            <person name="Lavrentjeva E."/>
            <person name="Kuznetsov B."/>
        </authorList>
    </citation>
    <scope>NUCLEOTIDE SEQUENCE</scope>
    <source>
        <strain evidence="2">Z-910T</strain>
    </source>
</reference>
<feature type="transmembrane region" description="Helical" evidence="1">
    <location>
        <begin position="171"/>
        <end position="188"/>
    </location>
</feature>
<accession>A0AAU7VNG3</accession>
<evidence type="ECO:0008006" key="3">
    <source>
        <dbReference type="Google" id="ProtNLM"/>
    </source>
</evidence>
<feature type="transmembrane region" description="Helical" evidence="1">
    <location>
        <begin position="48"/>
        <end position="68"/>
    </location>
</feature>
<gene>
    <name evidence="2" type="ORF">PRVXT_000742</name>
</gene>
<dbReference type="AlphaFoldDB" id="A0AAU7VNG3"/>
<protein>
    <recommendedName>
        <fullName evidence="3">Membrane protein YesL</fullName>
    </recommendedName>
</protein>
<keyword evidence="1" id="KW-1133">Transmembrane helix</keyword>
<evidence type="ECO:0000256" key="1">
    <source>
        <dbReference type="SAM" id="Phobius"/>
    </source>
</evidence>
<feature type="transmembrane region" description="Helical" evidence="1">
    <location>
        <begin position="88"/>
        <end position="111"/>
    </location>
</feature>
<sequence length="225" mass="24620">MKKLLIFKNIKRGFSIAVENIGLLISCFVIALLASLITGVVYEMFALGFVFSIVLTTVFEVGLINVSLKAVRSKEKPEFKDLFSKIELIGAVIVANIFILGITLGLLTGMLGLAELTMTISPIITLALGVLILGLVVYIVIGFVFATYVIVDKEKGPIDAIKKSWKIISKVRIRLFALFALLVLINLLGLLAFIVGIFITVPATFVILALTYLDLYEQTYNSEAI</sequence>
<dbReference type="EMBL" id="CP158367">
    <property type="protein sequence ID" value="XBX75603.1"/>
    <property type="molecule type" value="Genomic_DNA"/>
</dbReference>
<keyword evidence="1" id="KW-0472">Membrane</keyword>
<reference evidence="2" key="2">
    <citation type="submission" date="2024-06" db="EMBL/GenBank/DDBJ databases">
        <authorList>
            <person name="Petrova K.O."/>
            <person name="Toshchakov S.V."/>
            <person name="Boltjanskaja Y.V."/>
            <person name="Kevbrin V."/>
        </authorList>
    </citation>
    <scope>NUCLEOTIDE SEQUENCE</scope>
    <source>
        <strain evidence="2">Z-910T</strain>
    </source>
</reference>
<organism evidence="2">
    <name type="scientific">Proteinivorax tanatarense</name>
    <dbReference type="NCBI Taxonomy" id="1260629"/>
    <lineage>
        <taxon>Bacteria</taxon>
        <taxon>Bacillati</taxon>
        <taxon>Bacillota</taxon>
        <taxon>Clostridia</taxon>
        <taxon>Eubacteriales</taxon>
        <taxon>Proteinivoracaceae</taxon>
        <taxon>Proteinivorax</taxon>
    </lineage>
</organism>
<feature type="transmembrane region" description="Helical" evidence="1">
    <location>
        <begin position="21"/>
        <end position="42"/>
    </location>
</feature>
<name>A0AAU7VNG3_9FIRM</name>
<proteinExistence type="predicted"/>
<evidence type="ECO:0000313" key="2">
    <source>
        <dbReference type="EMBL" id="XBX75603.1"/>
    </source>
</evidence>
<feature type="transmembrane region" description="Helical" evidence="1">
    <location>
        <begin position="123"/>
        <end position="151"/>
    </location>
</feature>
<dbReference type="RefSeq" id="WP_350344346.1">
    <property type="nucleotide sequence ID" value="NZ_CP158367.1"/>
</dbReference>